<keyword evidence="2" id="KW-1185">Reference proteome</keyword>
<dbReference type="OrthoDB" id="8410665at2"/>
<proteinExistence type="predicted"/>
<name>A0A916RCE8_9HYPH</name>
<evidence type="ECO:0000313" key="1">
    <source>
        <dbReference type="EMBL" id="GGA51781.1"/>
    </source>
</evidence>
<dbReference type="Proteomes" id="UP000596977">
    <property type="component" value="Unassembled WGS sequence"/>
</dbReference>
<gene>
    <name evidence="1" type="ORF">GCM10011499_22270</name>
</gene>
<sequence>MLQLASALAAISPTLNTYLQEEGNRQRQHYEDLAARRLAGMTNEEAERRYREGSLQDLDNPWYQAAFMKSLGQRLAFDRQNQLSRIYETDFDKRNGDFGSLIAEQSAADLETYGDNRFFMEGYGPIMDNYRTRGLATQAEHQTELLHTEARENVFGTFLGVAHDGIREGHTPEEIHQSIRALFSGNQQFLHMSFREQDEEMLKVASQLAEEGHYELVQEILRGNRTGADGTELGPLVENRAHSARAYQILTRAQNVRAGNDHDATWDLWSDIQRRARDGTITEEELREIREENPNLMTREQYQSILRISEGEQMKREAALLEAETEAAYQMAYNGERRARLGNDLQELEAGRLGYLEDIEVIGPDGKPKTITGDDRAAEVLDYYSMELANRVADGEITEDDRFALEVTAYATSGMTNDRWKIPLTHGYAAASSMTTAGGGDWPPAVAEGIELYNRLRAIDPRYVNTIIGSNEQEFFESIRVSEADLGMTRDQALSFAMADQGTQSGNPYHTITIRDVEDALRGSNARQFSFMGFGPGDVRNLGEASDAIVRYAQRYSRLGKDEAIRRGVEAFNNNYQIINGWAVHASGRSVPAQFSQYAGDYARYYVRNWMADGEVLDEQDVILIPAPMGSDTWMLFDVSMMAPVANPERRYITPRTLMEHQETVAAERALRQDREINARSMARDLNMLPQGGAPGHYYQNNQVYRVDFEDGSTEPIFVPATRGAQGSWITDPPEWLRD</sequence>
<dbReference type="RefSeq" id="WP_127071152.1">
    <property type="nucleotide sequence ID" value="NZ_BMKB01000003.1"/>
</dbReference>
<dbReference type="EMBL" id="BMKB01000003">
    <property type="protein sequence ID" value="GGA51781.1"/>
    <property type="molecule type" value="Genomic_DNA"/>
</dbReference>
<protein>
    <submittedName>
        <fullName evidence="1">Uncharacterized protein</fullName>
    </submittedName>
</protein>
<comment type="caution">
    <text evidence="1">The sequence shown here is derived from an EMBL/GenBank/DDBJ whole genome shotgun (WGS) entry which is preliminary data.</text>
</comment>
<evidence type="ECO:0000313" key="2">
    <source>
        <dbReference type="Proteomes" id="UP000596977"/>
    </source>
</evidence>
<reference evidence="1 2" key="1">
    <citation type="journal article" date="2014" name="Int. J. Syst. Evol. Microbiol.">
        <title>Complete genome sequence of Corynebacterium casei LMG S-19264T (=DSM 44701T), isolated from a smear-ripened cheese.</title>
        <authorList>
            <consortium name="US DOE Joint Genome Institute (JGI-PGF)"/>
            <person name="Walter F."/>
            <person name="Albersmeier A."/>
            <person name="Kalinowski J."/>
            <person name="Ruckert C."/>
        </authorList>
    </citation>
    <scope>NUCLEOTIDE SEQUENCE [LARGE SCALE GENOMIC DNA]</scope>
    <source>
        <strain evidence="1 2">CGMCC 1.15896</strain>
    </source>
</reference>
<organism evidence="1 2">
    <name type="scientific">Pelagibacterium lentulum</name>
    <dbReference type="NCBI Taxonomy" id="2029865"/>
    <lineage>
        <taxon>Bacteria</taxon>
        <taxon>Pseudomonadati</taxon>
        <taxon>Pseudomonadota</taxon>
        <taxon>Alphaproteobacteria</taxon>
        <taxon>Hyphomicrobiales</taxon>
        <taxon>Devosiaceae</taxon>
        <taxon>Pelagibacterium</taxon>
    </lineage>
</organism>
<accession>A0A916RCE8</accession>
<dbReference type="AlphaFoldDB" id="A0A916RCE8"/>